<dbReference type="Gene3D" id="3.10.129.10">
    <property type="entry name" value="Hotdog Thioesterase"/>
    <property type="match status" value="1"/>
</dbReference>
<sequence>MPTLTSPPSLTALYARAAATTPLHRGGGDLPDSVYELAPQPIDPGHVAGYARVCGFRYGAVLPPTYLHVLAFGLQVALMSERGFPFPLVGLVHVANSITVHRPVTVDEQVSFTVRAANLRPHPAGTQLDLLSEGAVDGQRVWSGRSTYLRRGGRPPGRPAGPKPGNALEPPAGAVSQVRVPADIGRRYAAVSGDRNPIHLSALSAKLFGFPSAIAHGMWLKARTLAMLEGRLPERFTVDVSFKTPVLLPTTVAIGSTRTGAGWTLDVRGVESGKPHLAGTVSGAS</sequence>
<dbReference type="Pfam" id="PF01575">
    <property type="entry name" value="MaoC_dehydratas"/>
    <property type="match status" value="1"/>
</dbReference>
<evidence type="ECO:0000256" key="1">
    <source>
        <dbReference type="ARBA" id="ARBA00005254"/>
    </source>
</evidence>
<dbReference type="EMBL" id="CP097463">
    <property type="protein sequence ID" value="WAX55232.1"/>
    <property type="molecule type" value="Genomic_DNA"/>
</dbReference>
<dbReference type="Proteomes" id="UP001164693">
    <property type="component" value="Chromosome"/>
</dbReference>
<evidence type="ECO:0000256" key="2">
    <source>
        <dbReference type="SAM" id="MobiDB-lite"/>
    </source>
</evidence>
<organism evidence="5 6">
    <name type="scientific">Jatrophihabitans cynanchi</name>
    <dbReference type="NCBI Taxonomy" id="2944128"/>
    <lineage>
        <taxon>Bacteria</taxon>
        <taxon>Bacillati</taxon>
        <taxon>Actinomycetota</taxon>
        <taxon>Actinomycetes</taxon>
        <taxon>Jatrophihabitantales</taxon>
        <taxon>Jatrophihabitantaceae</taxon>
        <taxon>Jatrophihabitans</taxon>
    </lineage>
</organism>
<dbReference type="InterPro" id="IPR039569">
    <property type="entry name" value="FAS1-like_DH_region"/>
</dbReference>
<evidence type="ECO:0000313" key="5">
    <source>
        <dbReference type="EMBL" id="WAX55232.1"/>
    </source>
</evidence>
<dbReference type="PANTHER" id="PTHR43841">
    <property type="entry name" value="3-HYDROXYACYL-THIOESTER DEHYDRATASE HTDX-RELATED"/>
    <property type="match status" value="1"/>
</dbReference>
<dbReference type="SUPFAM" id="SSF54637">
    <property type="entry name" value="Thioesterase/thiol ester dehydrase-isomerase"/>
    <property type="match status" value="2"/>
</dbReference>
<reference evidence="5" key="1">
    <citation type="submission" date="2022-05" db="EMBL/GenBank/DDBJ databases">
        <title>Jatrophihabitans sp. SB3-54 whole genome sequence.</title>
        <authorList>
            <person name="Suh M.K."/>
            <person name="Eom M.K."/>
            <person name="Kim J.S."/>
            <person name="Kim H.S."/>
            <person name="Do H.E."/>
            <person name="Shin Y.K."/>
            <person name="Lee J.-S."/>
        </authorList>
    </citation>
    <scope>NUCLEOTIDE SEQUENCE</scope>
    <source>
        <strain evidence="5">SB3-54</strain>
    </source>
</reference>
<feature type="domain" description="MaoC-like" evidence="3">
    <location>
        <begin position="182"/>
        <end position="260"/>
    </location>
</feature>
<evidence type="ECO:0000259" key="4">
    <source>
        <dbReference type="Pfam" id="PF13452"/>
    </source>
</evidence>
<keyword evidence="6" id="KW-1185">Reference proteome</keyword>
<accession>A0ABY7JVA3</accession>
<dbReference type="InterPro" id="IPR002539">
    <property type="entry name" value="MaoC-like_dom"/>
</dbReference>
<dbReference type="InterPro" id="IPR029069">
    <property type="entry name" value="HotDog_dom_sf"/>
</dbReference>
<dbReference type="RefSeq" id="WP_269441735.1">
    <property type="nucleotide sequence ID" value="NZ_CP097463.1"/>
</dbReference>
<evidence type="ECO:0000313" key="6">
    <source>
        <dbReference type="Proteomes" id="UP001164693"/>
    </source>
</evidence>
<evidence type="ECO:0000259" key="3">
    <source>
        <dbReference type="Pfam" id="PF01575"/>
    </source>
</evidence>
<comment type="similarity">
    <text evidence="1">Belongs to the enoyl-CoA hydratase/isomerase family.</text>
</comment>
<gene>
    <name evidence="5" type="ORF">M6B22_11760</name>
</gene>
<proteinExistence type="inferred from homology"/>
<protein>
    <submittedName>
        <fullName evidence="5">MaoC family dehydratase N-terminal domain-containing protein</fullName>
    </submittedName>
</protein>
<name>A0ABY7JVA3_9ACTN</name>
<dbReference type="Pfam" id="PF13452">
    <property type="entry name" value="FAS1_DH_region"/>
    <property type="match status" value="1"/>
</dbReference>
<dbReference type="PANTHER" id="PTHR43841:SF1">
    <property type="entry name" value="3-HYDROXYACYL-THIOESTER DEHYDRATASE X"/>
    <property type="match status" value="1"/>
</dbReference>
<feature type="region of interest" description="Disordered" evidence="2">
    <location>
        <begin position="146"/>
        <end position="175"/>
    </location>
</feature>
<feature type="domain" description="FAS1-like dehydratase" evidence="4">
    <location>
        <begin position="51"/>
        <end position="120"/>
    </location>
</feature>